<name>A0A1B6BXM5_9HEMI</name>
<protein>
    <submittedName>
        <fullName evidence="1">Uncharacterized protein</fullName>
    </submittedName>
</protein>
<sequence>KPKRFYLIIERNHQFSWLVKSKFGPSMPNFEYVYRTWRYQLPQCIRDNLQYLYSKAQRRQSTKDERFKQDYDRIKLLNSEQIHKWIVRNGLDKGSLGKGSNDVREFT</sequence>
<feature type="non-terminal residue" evidence="1">
    <location>
        <position position="1"/>
    </location>
</feature>
<dbReference type="AlphaFoldDB" id="A0A1B6BXM5"/>
<proteinExistence type="predicted"/>
<dbReference type="EMBL" id="GEDC01031593">
    <property type="protein sequence ID" value="JAS05705.1"/>
    <property type="molecule type" value="Transcribed_RNA"/>
</dbReference>
<gene>
    <name evidence="1" type="ORF">g.45099</name>
</gene>
<feature type="non-terminal residue" evidence="1">
    <location>
        <position position="107"/>
    </location>
</feature>
<evidence type="ECO:0000313" key="1">
    <source>
        <dbReference type="EMBL" id="JAS05705.1"/>
    </source>
</evidence>
<reference evidence="1" key="1">
    <citation type="submission" date="2015-12" db="EMBL/GenBank/DDBJ databases">
        <title>De novo transcriptome assembly of four potential Pierce s Disease insect vectors from Arizona vineyards.</title>
        <authorList>
            <person name="Tassone E.E."/>
        </authorList>
    </citation>
    <scope>NUCLEOTIDE SEQUENCE</scope>
</reference>
<accession>A0A1B6BXM5</accession>
<organism evidence="1">
    <name type="scientific">Clastoptera arizonana</name>
    <name type="common">Arizona spittle bug</name>
    <dbReference type="NCBI Taxonomy" id="38151"/>
    <lineage>
        <taxon>Eukaryota</taxon>
        <taxon>Metazoa</taxon>
        <taxon>Ecdysozoa</taxon>
        <taxon>Arthropoda</taxon>
        <taxon>Hexapoda</taxon>
        <taxon>Insecta</taxon>
        <taxon>Pterygota</taxon>
        <taxon>Neoptera</taxon>
        <taxon>Paraneoptera</taxon>
        <taxon>Hemiptera</taxon>
        <taxon>Auchenorrhyncha</taxon>
        <taxon>Cercopoidea</taxon>
        <taxon>Clastopteridae</taxon>
        <taxon>Clastoptera</taxon>
    </lineage>
</organism>